<dbReference type="SUPFAM" id="SSF53756">
    <property type="entry name" value="UDP-Glycosyltransferase/glycogen phosphorylase"/>
    <property type="match status" value="1"/>
</dbReference>
<evidence type="ECO:0000313" key="4">
    <source>
        <dbReference type="Proteomes" id="UP000620596"/>
    </source>
</evidence>
<reference evidence="3" key="2">
    <citation type="submission" date="2020-09" db="EMBL/GenBank/DDBJ databases">
        <authorList>
            <person name="Sun Q."/>
            <person name="Zhou Y."/>
        </authorList>
    </citation>
    <scope>NUCLEOTIDE SEQUENCE</scope>
    <source>
        <strain evidence="3">CGMCC 1.15322</strain>
    </source>
</reference>
<comment type="caution">
    <text evidence="3">The sequence shown here is derived from an EMBL/GenBank/DDBJ whole genome shotgun (WGS) entry which is preliminary data.</text>
</comment>
<proteinExistence type="predicted"/>
<feature type="compositionally biased region" description="Polar residues" evidence="1">
    <location>
        <begin position="1"/>
        <end position="15"/>
    </location>
</feature>
<dbReference type="Pfam" id="PF00534">
    <property type="entry name" value="Glycos_transf_1"/>
    <property type="match status" value="1"/>
</dbReference>
<dbReference type="Proteomes" id="UP000620596">
    <property type="component" value="Unassembled WGS sequence"/>
</dbReference>
<name>A0A916WLL9_9BURK</name>
<dbReference type="InterPro" id="IPR001296">
    <property type="entry name" value="Glyco_trans_1"/>
</dbReference>
<dbReference type="Gene3D" id="3.40.50.2000">
    <property type="entry name" value="Glycogen Phosphorylase B"/>
    <property type="match status" value="1"/>
</dbReference>
<accession>A0A916WLL9</accession>
<dbReference type="PANTHER" id="PTHR46656:SF3">
    <property type="entry name" value="PUTATIVE-RELATED"/>
    <property type="match status" value="1"/>
</dbReference>
<dbReference type="EMBL" id="BMIG01000015">
    <property type="protein sequence ID" value="GGB09672.1"/>
    <property type="molecule type" value="Genomic_DNA"/>
</dbReference>
<feature type="region of interest" description="Disordered" evidence="1">
    <location>
        <begin position="1"/>
        <end position="21"/>
    </location>
</feature>
<evidence type="ECO:0000256" key="1">
    <source>
        <dbReference type="SAM" id="MobiDB-lite"/>
    </source>
</evidence>
<keyword evidence="4" id="KW-1185">Reference proteome</keyword>
<protein>
    <recommendedName>
        <fullName evidence="2">Glycosyl transferase family 1 domain-containing protein</fullName>
    </recommendedName>
</protein>
<evidence type="ECO:0000313" key="3">
    <source>
        <dbReference type="EMBL" id="GGB09672.1"/>
    </source>
</evidence>
<gene>
    <name evidence="3" type="ORF">GCM10011496_33220</name>
</gene>
<feature type="domain" description="Glycosyl transferase family 1" evidence="2">
    <location>
        <begin position="502"/>
        <end position="552"/>
    </location>
</feature>
<sequence>MTQREASAVTPTAQAGQGGWRTPGSISSLFEDLPQHRAGVSHPVTRAMLLLWNGLSYASLDVPDKHHGSEGLSRLLFAIRENRPDLQAAFDISTAEGRSKLVCWYLQSGRKELQIGWDAPEWQRYTFAELDPRFPENPALPISRLMAHLWFGRPDLQKIFPLDDRVQRGRFIAWFYFVWFDEQDFGSFLLPQQLAWLFKNLPGIRLRRDAWLLWRYLPNLNSAFPLTSTAGVAKYAKWFALQGTATLRNIQSRKKSLQRKAAPSHCFAPARGCGVNLIGDALGEDLRNAAACLENAGISFSIFNFAPGANVSQQDTTPQGRVSDELPYDINLFCITGMETVRVFLLHGRSLFDGRYNIGWWPWELPVWPKARADAYALVDEIWAASQYTSDAYRKSAPVPVRQVPLAVTLDALNVDASSDFGRPHFALPEHTYLFYFSFDFDSTTERKNPWASLRAFRAAFPGNRKDVGLVIKVMHTSPDDPNWRQLQAEIAADKRIILIDQSLSRHELLALYAACDCYVSLHRAEGFGRGVAEAMLLGKSVIVSDYSGTRDFAYGPRVYPVKGRLVRIKVGDHPGASGKERWFDADVEQVAQRMVSLASRQASSVSSQQASGCERLMLDFVSGEVAKALDSARKRRESADMDNTERLA</sequence>
<dbReference type="CDD" id="cd01635">
    <property type="entry name" value="Glycosyltransferase_GTB-type"/>
    <property type="match status" value="1"/>
</dbReference>
<organism evidence="3 4">
    <name type="scientific">Polaromonas eurypsychrophila</name>
    <dbReference type="NCBI Taxonomy" id="1614635"/>
    <lineage>
        <taxon>Bacteria</taxon>
        <taxon>Pseudomonadati</taxon>
        <taxon>Pseudomonadota</taxon>
        <taxon>Betaproteobacteria</taxon>
        <taxon>Burkholderiales</taxon>
        <taxon>Comamonadaceae</taxon>
        <taxon>Polaromonas</taxon>
    </lineage>
</organism>
<dbReference type="GO" id="GO:0016757">
    <property type="term" value="F:glycosyltransferase activity"/>
    <property type="evidence" value="ECO:0007669"/>
    <property type="project" value="InterPro"/>
</dbReference>
<dbReference type="RefSeq" id="WP_188709635.1">
    <property type="nucleotide sequence ID" value="NZ_BMIG01000015.1"/>
</dbReference>
<dbReference type="PANTHER" id="PTHR46656">
    <property type="entry name" value="PUTATIVE-RELATED"/>
    <property type="match status" value="1"/>
</dbReference>
<evidence type="ECO:0000259" key="2">
    <source>
        <dbReference type="Pfam" id="PF00534"/>
    </source>
</evidence>
<dbReference type="AlphaFoldDB" id="A0A916WLL9"/>
<reference evidence="3" key="1">
    <citation type="journal article" date="2014" name="Int. J. Syst. Evol. Microbiol.">
        <title>Complete genome sequence of Corynebacterium casei LMG S-19264T (=DSM 44701T), isolated from a smear-ripened cheese.</title>
        <authorList>
            <consortium name="US DOE Joint Genome Institute (JGI-PGF)"/>
            <person name="Walter F."/>
            <person name="Albersmeier A."/>
            <person name="Kalinowski J."/>
            <person name="Ruckert C."/>
        </authorList>
    </citation>
    <scope>NUCLEOTIDE SEQUENCE</scope>
    <source>
        <strain evidence="3">CGMCC 1.15322</strain>
    </source>
</reference>